<feature type="non-terminal residue" evidence="1">
    <location>
        <position position="1"/>
    </location>
</feature>
<evidence type="ECO:0000313" key="2">
    <source>
        <dbReference type="Proteomes" id="UP000239322"/>
    </source>
</evidence>
<accession>A0A2S9PUP7</accession>
<dbReference type="InterPro" id="IPR027266">
    <property type="entry name" value="TrmE/GcvT-like"/>
</dbReference>
<protein>
    <submittedName>
        <fullName evidence="1">Glycine cleavage system protein T</fullName>
    </submittedName>
</protein>
<proteinExistence type="predicted"/>
<comment type="caution">
    <text evidence="1">The sequence shown here is derived from an EMBL/GenBank/DDBJ whole genome shotgun (WGS) entry which is preliminary data.</text>
</comment>
<sequence length="199" mass="20239">AVTEAVLSGGSATRAHLARVGTTGEYGYLLLSDAPGAAYDAVLAAVREEGGAPVGPEALARVQTEAGMGVYSAGFAGLSVEEADLAWMVDWEREDPFHGSAALTPPAPETARLTALACPAGSRIAAGTPVTAGGEEVGTVLWQAPSANPDEELLLAVLRSPFRAPHLPLSAAAEDGTPRRATTVTLPRVLASSLSTRIA</sequence>
<evidence type="ECO:0000313" key="1">
    <source>
        <dbReference type="EMBL" id="PRH78093.1"/>
    </source>
</evidence>
<gene>
    <name evidence="1" type="ORF">C6N75_16800</name>
</gene>
<name>A0A2S9PUP7_9ACTN</name>
<dbReference type="Proteomes" id="UP000239322">
    <property type="component" value="Unassembled WGS sequence"/>
</dbReference>
<dbReference type="OrthoDB" id="2055370at2"/>
<reference evidence="1 2" key="1">
    <citation type="submission" date="2018-03" db="EMBL/GenBank/DDBJ databases">
        <title>Novel Streptomyces sp. from soil.</title>
        <authorList>
            <person name="Tan G.Y.A."/>
            <person name="Lee Z.Y."/>
        </authorList>
    </citation>
    <scope>NUCLEOTIDE SEQUENCE [LARGE SCALE GENOMIC DNA]</scope>
    <source>
        <strain evidence="1 2">ST5x</strain>
    </source>
</reference>
<dbReference type="EMBL" id="PVLV01000245">
    <property type="protein sequence ID" value="PRH78093.1"/>
    <property type="molecule type" value="Genomic_DNA"/>
</dbReference>
<dbReference type="Gene3D" id="3.30.1360.120">
    <property type="entry name" value="Probable tRNA modification gtpase trme, domain 1"/>
    <property type="match status" value="1"/>
</dbReference>
<dbReference type="SUPFAM" id="SSF103025">
    <property type="entry name" value="Folate-binding domain"/>
    <property type="match status" value="1"/>
</dbReference>
<organism evidence="1 2">
    <name type="scientific">Streptomyces solincola</name>
    <dbReference type="NCBI Taxonomy" id="2100817"/>
    <lineage>
        <taxon>Bacteria</taxon>
        <taxon>Bacillati</taxon>
        <taxon>Actinomycetota</taxon>
        <taxon>Actinomycetes</taxon>
        <taxon>Kitasatosporales</taxon>
        <taxon>Streptomycetaceae</taxon>
        <taxon>Streptomyces</taxon>
    </lineage>
</organism>
<keyword evidence="2" id="KW-1185">Reference proteome</keyword>
<dbReference type="AlphaFoldDB" id="A0A2S9PUP7"/>